<dbReference type="PROSITE" id="PS00221">
    <property type="entry name" value="MIP"/>
    <property type="match status" value="1"/>
</dbReference>
<organism evidence="9 10">
    <name type="scientific">Neolamprologus brichardi</name>
    <name type="common">Fairy cichlid</name>
    <name type="synonym">Lamprologus brichardi</name>
    <dbReference type="NCBI Taxonomy" id="32507"/>
    <lineage>
        <taxon>Eukaryota</taxon>
        <taxon>Metazoa</taxon>
        <taxon>Chordata</taxon>
        <taxon>Craniata</taxon>
        <taxon>Vertebrata</taxon>
        <taxon>Euteleostomi</taxon>
        <taxon>Actinopterygii</taxon>
        <taxon>Neopterygii</taxon>
        <taxon>Teleostei</taxon>
        <taxon>Neoteleostei</taxon>
        <taxon>Acanthomorphata</taxon>
        <taxon>Ovalentaria</taxon>
        <taxon>Cichlomorphae</taxon>
        <taxon>Cichliformes</taxon>
        <taxon>Cichlidae</taxon>
        <taxon>African cichlids</taxon>
        <taxon>Pseudocrenilabrinae</taxon>
        <taxon>Lamprologini</taxon>
        <taxon>Neolamprologus</taxon>
    </lineage>
</organism>
<dbReference type="GO" id="GO:0003097">
    <property type="term" value="P:renal water transport"/>
    <property type="evidence" value="ECO:0007669"/>
    <property type="project" value="TreeGrafter"/>
</dbReference>
<keyword evidence="10" id="KW-1185">Reference proteome</keyword>
<dbReference type="AlphaFoldDB" id="A0A3Q4MDE6"/>
<evidence type="ECO:0000256" key="1">
    <source>
        <dbReference type="ARBA" id="ARBA00004141"/>
    </source>
</evidence>
<reference evidence="9" key="2">
    <citation type="submission" date="2025-09" db="UniProtKB">
        <authorList>
            <consortium name="Ensembl"/>
        </authorList>
    </citation>
    <scope>IDENTIFICATION</scope>
</reference>
<dbReference type="PANTHER" id="PTHR19139:SF161">
    <property type="entry name" value="AQUAPORIN-1"/>
    <property type="match status" value="1"/>
</dbReference>
<sequence>MSEIKSWSFWRAVLAECLGMIIFIFIGLSAAVGDPNDLNPDREIKVAFAFGLAIATLAQCIGHISGAHLNPAVTLGLVTSCRISILRALFYMLAQMLGAVVGSAIVYGIRAEHIDSLGVNELNDITPAQGFGIEFMLTLQLVLCLVALHDKRREIGGFTPLAYGLSVTLGHLAGISYTGCGINPARSFGPAVIQKAFNDHWVYWAGPMSAGVYWLAPMCGGIAASLIYDFLLYPQTRNFSCQIGILVHGPQEEYVEINGEENNSPGPSHWPKQ</sequence>
<evidence type="ECO:0000256" key="7">
    <source>
        <dbReference type="RuleBase" id="RU000477"/>
    </source>
</evidence>
<feature type="transmembrane region" description="Helical" evidence="8">
    <location>
        <begin position="211"/>
        <end position="233"/>
    </location>
</feature>
<dbReference type="PANTHER" id="PTHR19139">
    <property type="entry name" value="AQUAPORIN TRANSPORTER"/>
    <property type="match status" value="1"/>
</dbReference>
<dbReference type="GO" id="GO:0016020">
    <property type="term" value="C:membrane"/>
    <property type="evidence" value="ECO:0007669"/>
    <property type="project" value="UniProtKB-SubCell"/>
</dbReference>
<dbReference type="Gene3D" id="1.20.1080.10">
    <property type="entry name" value="Glycerol uptake facilitator protein"/>
    <property type="match status" value="1"/>
</dbReference>
<keyword evidence="3 7" id="KW-0813">Transport</keyword>
<feature type="transmembrane region" description="Helical" evidence="8">
    <location>
        <begin position="12"/>
        <end position="32"/>
    </location>
</feature>
<evidence type="ECO:0000256" key="8">
    <source>
        <dbReference type="SAM" id="Phobius"/>
    </source>
</evidence>
<dbReference type="GO" id="GO:0035379">
    <property type="term" value="F:carbon dioxide transmembrane transporter activity"/>
    <property type="evidence" value="ECO:0007669"/>
    <property type="project" value="TreeGrafter"/>
</dbReference>
<comment type="subcellular location">
    <subcellularLocation>
        <location evidence="1">Membrane</location>
        <topology evidence="1">Multi-pass membrane protein</topology>
    </subcellularLocation>
</comment>
<dbReference type="GO" id="GO:0008519">
    <property type="term" value="F:ammonium channel activity"/>
    <property type="evidence" value="ECO:0007669"/>
    <property type="project" value="TreeGrafter"/>
</dbReference>
<dbReference type="InterPro" id="IPR023271">
    <property type="entry name" value="Aquaporin-like"/>
</dbReference>
<comment type="similarity">
    <text evidence="2 7">Belongs to the MIP/aquaporin (TC 1.A.8) family.</text>
</comment>
<dbReference type="PRINTS" id="PR00783">
    <property type="entry name" value="MINTRINSICP"/>
</dbReference>
<dbReference type="GO" id="GO:0015168">
    <property type="term" value="F:glycerol transmembrane transporter activity"/>
    <property type="evidence" value="ECO:0007669"/>
    <property type="project" value="TreeGrafter"/>
</dbReference>
<dbReference type="GO" id="GO:0006972">
    <property type="term" value="P:hyperosmotic response"/>
    <property type="evidence" value="ECO:0007669"/>
    <property type="project" value="TreeGrafter"/>
</dbReference>
<dbReference type="STRING" id="32507.ENSNBRP00000007324"/>
<dbReference type="InterPro" id="IPR034294">
    <property type="entry name" value="Aquaporin_transptr"/>
</dbReference>
<evidence type="ECO:0000313" key="9">
    <source>
        <dbReference type="Ensembl" id="ENSNBRP00000007324.1"/>
    </source>
</evidence>
<dbReference type="GO" id="GO:0015250">
    <property type="term" value="F:water channel activity"/>
    <property type="evidence" value="ECO:0007669"/>
    <property type="project" value="TreeGrafter"/>
</dbReference>
<accession>A0A3Q4MDE6</accession>
<evidence type="ECO:0000256" key="2">
    <source>
        <dbReference type="ARBA" id="ARBA00006175"/>
    </source>
</evidence>
<name>A0A3Q4MDE6_NEOBR</name>
<dbReference type="InterPro" id="IPR000425">
    <property type="entry name" value="MIP"/>
</dbReference>
<keyword evidence="4 7" id="KW-0812">Transmembrane</keyword>
<feature type="transmembrane region" description="Helical" evidence="8">
    <location>
        <begin position="129"/>
        <end position="148"/>
    </location>
</feature>
<evidence type="ECO:0000313" key="10">
    <source>
        <dbReference type="Proteomes" id="UP000261580"/>
    </source>
</evidence>
<evidence type="ECO:0000256" key="4">
    <source>
        <dbReference type="ARBA" id="ARBA00022692"/>
    </source>
</evidence>
<dbReference type="InterPro" id="IPR022357">
    <property type="entry name" value="MIP_CS"/>
</dbReference>
<dbReference type="GeneTree" id="ENSGT00940000157015"/>
<protein>
    <submittedName>
        <fullName evidence="9">Aquaporin 1a (Colton blood group), tandem duplicate 2</fullName>
    </submittedName>
</protein>
<keyword evidence="5 8" id="KW-1133">Transmembrane helix</keyword>
<evidence type="ECO:0000256" key="5">
    <source>
        <dbReference type="ARBA" id="ARBA00022989"/>
    </source>
</evidence>
<dbReference type="NCBIfam" id="TIGR00861">
    <property type="entry name" value="MIP"/>
    <property type="match status" value="1"/>
</dbReference>
<evidence type="ECO:0000256" key="3">
    <source>
        <dbReference type="ARBA" id="ARBA00022448"/>
    </source>
</evidence>
<reference evidence="9" key="1">
    <citation type="submission" date="2025-08" db="UniProtKB">
        <authorList>
            <consortium name="Ensembl"/>
        </authorList>
    </citation>
    <scope>IDENTIFICATION</scope>
</reference>
<dbReference type="CDD" id="cd00333">
    <property type="entry name" value="MIP"/>
    <property type="match status" value="1"/>
</dbReference>
<dbReference type="Bgee" id="ENSNBRG00000005606">
    <property type="expression patterns" value="Expressed in skeletal muscle tissue"/>
</dbReference>
<dbReference type="Ensembl" id="ENSNBRT00000007529.1">
    <property type="protein sequence ID" value="ENSNBRP00000007324.1"/>
    <property type="gene ID" value="ENSNBRG00000005606.1"/>
</dbReference>
<dbReference type="SUPFAM" id="SSF81338">
    <property type="entry name" value="Aquaporin-like"/>
    <property type="match status" value="1"/>
</dbReference>
<evidence type="ECO:0000256" key="6">
    <source>
        <dbReference type="ARBA" id="ARBA00023136"/>
    </source>
</evidence>
<dbReference type="Pfam" id="PF00230">
    <property type="entry name" value="MIP"/>
    <property type="match status" value="1"/>
</dbReference>
<feature type="transmembrane region" description="Helical" evidence="8">
    <location>
        <begin position="44"/>
        <end position="67"/>
    </location>
</feature>
<feature type="transmembrane region" description="Helical" evidence="8">
    <location>
        <begin position="160"/>
        <end position="179"/>
    </location>
</feature>
<feature type="transmembrane region" description="Helical" evidence="8">
    <location>
        <begin position="88"/>
        <end position="109"/>
    </location>
</feature>
<proteinExistence type="inferred from homology"/>
<dbReference type="Proteomes" id="UP000261580">
    <property type="component" value="Unassembled WGS sequence"/>
</dbReference>
<keyword evidence="6 8" id="KW-0472">Membrane</keyword>